<dbReference type="Proteomes" id="UP001050975">
    <property type="component" value="Unassembled WGS sequence"/>
</dbReference>
<evidence type="ECO:0000313" key="7">
    <source>
        <dbReference type="EMBL" id="GET42625.1"/>
    </source>
</evidence>
<protein>
    <recommendedName>
        <fullName evidence="6">NfeD-like C-terminal domain-containing protein</fullName>
    </recommendedName>
</protein>
<evidence type="ECO:0000256" key="2">
    <source>
        <dbReference type="ARBA" id="ARBA00022692"/>
    </source>
</evidence>
<evidence type="ECO:0000256" key="3">
    <source>
        <dbReference type="ARBA" id="ARBA00022989"/>
    </source>
</evidence>
<evidence type="ECO:0000313" key="8">
    <source>
        <dbReference type="Proteomes" id="UP001050975"/>
    </source>
</evidence>
<gene>
    <name evidence="7" type="ORF">MiSe_74430</name>
</gene>
<feature type="transmembrane region" description="Helical" evidence="5">
    <location>
        <begin position="67"/>
        <end position="86"/>
    </location>
</feature>
<evidence type="ECO:0000256" key="5">
    <source>
        <dbReference type="SAM" id="Phobius"/>
    </source>
</evidence>
<dbReference type="PANTHER" id="PTHR33507">
    <property type="entry name" value="INNER MEMBRANE PROTEIN YBBJ"/>
    <property type="match status" value="1"/>
</dbReference>
<feature type="transmembrane region" description="Helical" evidence="5">
    <location>
        <begin position="14"/>
        <end position="37"/>
    </location>
</feature>
<evidence type="ECO:0000256" key="1">
    <source>
        <dbReference type="ARBA" id="ARBA00004141"/>
    </source>
</evidence>
<keyword evidence="3 5" id="KW-1133">Transmembrane helix</keyword>
<name>A0AAV3XQR2_9CYAN</name>
<sequence length="162" mass="17809">MYLARRTNPINPRLGIFIMVLNPAIAWLVAGTLLCLVEAFVPTAFTAFAMGISAFLVALVAKLLPKFLALQVGLWMVFSVASVYLAHRLMPKRKVTAIEDATEAQTLTEILPGQTGRVLYEGNSWRARCGDEKCAIAPNQKVYVIGRQGTTLIVMPEHLLHS</sequence>
<proteinExistence type="predicted"/>
<reference evidence="7" key="1">
    <citation type="submission" date="2019-10" db="EMBL/GenBank/DDBJ databases">
        <title>Draft genome sequece of Microseira wollei NIES-4236.</title>
        <authorList>
            <person name="Yamaguchi H."/>
            <person name="Suzuki S."/>
            <person name="Kawachi M."/>
        </authorList>
    </citation>
    <scope>NUCLEOTIDE SEQUENCE</scope>
    <source>
        <strain evidence="7">NIES-4236</strain>
    </source>
</reference>
<dbReference type="GO" id="GO:0005886">
    <property type="term" value="C:plasma membrane"/>
    <property type="evidence" value="ECO:0007669"/>
    <property type="project" value="TreeGrafter"/>
</dbReference>
<dbReference type="EMBL" id="BLAY01000173">
    <property type="protein sequence ID" value="GET42625.1"/>
    <property type="molecule type" value="Genomic_DNA"/>
</dbReference>
<evidence type="ECO:0000259" key="6">
    <source>
        <dbReference type="Pfam" id="PF01957"/>
    </source>
</evidence>
<evidence type="ECO:0000256" key="4">
    <source>
        <dbReference type="ARBA" id="ARBA00023136"/>
    </source>
</evidence>
<comment type="subcellular location">
    <subcellularLocation>
        <location evidence="1">Membrane</location>
        <topology evidence="1">Multi-pass membrane protein</topology>
    </subcellularLocation>
</comment>
<keyword evidence="4 5" id="KW-0472">Membrane</keyword>
<dbReference type="Gene3D" id="2.40.50.140">
    <property type="entry name" value="Nucleic acid-binding proteins"/>
    <property type="match status" value="1"/>
</dbReference>
<dbReference type="InterPro" id="IPR002810">
    <property type="entry name" value="NfeD-like_C"/>
</dbReference>
<feature type="transmembrane region" description="Helical" evidence="5">
    <location>
        <begin position="44"/>
        <end position="61"/>
    </location>
</feature>
<comment type="caution">
    <text evidence="7">The sequence shown here is derived from an EMBL/GenBank/DDBJ whole genome shotgun (WGS) entry which is preliminary data.</text>
</comment>
<organism evidence="7 8">
    <name type="scientific">Microseira wollei NIES-4236</name>
    <dbReference type="NCBI Taxonomy" id="2530354"/>
    <lineage>
        <taxon>Bacteria</taxon>
        <taxon>Bacillati</taxon>
        <taxon>Cyanobacteriota</taxon>
        <taxon>Cyanophyceae</taxon>
        <taxon>Oscillatoriophycideae</taxon>
        <taxon>Aerosakkonematales</taxon>
        <taxon>Aerosakkonemataceae</taxon>
        <taxon>Microseira</taxon>
    </lineage>
</organism>
<feature type="domain" description="NfeD-like C-terminal" evidence="6">
    <location>
        <begin position="112"/>
        <end position="156"/>
    </location>
</feature>
<dbReference type="AlphaFoldDB" id="A0AAV3XQR2"/>
<keyword evidence="8" id="KW-1185">Reference proteome</keyword>
<keyword evidence="2 5" id="KW-0812">Transmembrane</keyword>
<dbReference type="PANTHER" id="PTHR33507:SF3">
    <property type="entry name" value="INNER MEMBRANE PROTEIN YBBJ"/>
    <property type="match status" value="1"/>
</dbReference>
<dbReference type="InterPro" id="IPR052165">
    <property type="entry name" value="Membrane_assoc_protease"/>
</dbReference>
<dbReference type="Pfam" id="PF01957">
    <property type="entry name" value="NfeD"/>
    <property type="match status" value="1"/>
</dbReference>
<dbReference type="InterPro" id="IPR012340">
    <property type="entry name" value="NA-bd_OB-fold"/>
</dbReference>
<accession>A0AAV3XQR2</accession>